<name>A0A285G4U4_9EURY</name>
<reference evidence="2" key="1">
    <citation type="submission" date="2017-09" db="EMBL/GenBank/DDBJ databases">
        <authorList>
            <person name="Varghese N."/>
            <person name="Submissions S."/>
        </authorList>
    </citation>
    <scope>NUCLEOTIDE SEQUENCE [LARGE SCALE GENOMIC DNA]</scope>
    <source>
        <strain evidence="2">WG-1MB</strain>
    </source>
</reference>
<keyword evidence="2" id="KW-1185">Reference proteome</keyword>
<organism evidence="1 2">
    <name type="scientific">Methanohalophilus euhalobius</name>
    <dbReference type="NCBI Taxonomy" id="51203"/>
    <lineage>
        <taxon>Archaea</taxon>
        <taxon>Methanobacteriati</taxon>
        <taxon>Methanobacteriota</taxon>
        <taxon>Stenosarchaea group</taxon>
        <taxon>Methanomicrobia</taxon>
        <taxon>Methanosarcinales</taxon>
        <taxon>Methanosarcinaceae</taxon>
        <taxon>Methanohalophilus</taxon>
    </lineage>
</organism>
<accession>A0A285G4U4</accession>
<sequence>MEYGYMDELKEVINPKSDMNPYPVEGDLPLPQLFSGKYLHMLRPMISKGL</sequence>
<dbReference type="AlphaFoldDB" id="A0A285G4U4"/>
<gene>
    <name evidence="1" type="ORF">SAMN06295989_10876</name>
</gene>
<evidence type="ECO:0000313" key="1">
    <source>
        <dbReference type="EMBL" id="SNY18569.1"/>
    </source>
</evidence>
<proteinExistence type="predicted"/>
<evidence type="ECO:0000313" key="2">
    <source>
        <dbReference type="Proteomes" id="UP000217726"/>
    </source>
</evidence>
<dbReference type="EMBL" id="OBDR01000008">
    <property type="protein sequence ID" value="SNY18569.1"/>
    <property type="molecule type" value="Genomic_DNA"/>
</dbReference>
<protein>
    <submittedName>
        <fullName evidence="1">Uncharacterized protein</fullName>
    </submittedName>
</protein>
<dbReference type="Proteomes" id="UP000217726">
    <property type="component" value="Unassembled WGS sequence"/>
</dbReference>